<keyword evidence="3" id="KW-1185">Reference proteome</keyword>
<reference evidence="2 3" key="1">
    <citation type="journal article" date="2019" name="Anaerobe">
        <title>Detection of Robinsoniella peoriensis in multiple bone samples of a trauma patient.</title>
        <authorList>
            <person name="Schrottner P."/>
            <person name="Hartwich K."/>
            <person name="Bunk B."/>
            <person name="Schober I."/>
            <person name="Helbig S."/>
            <person name="Rudolph W.W."/>
            <person name="Gunzer F."/>
        </authorList>
    </citation>
    <scope>NUCLEOTIDE SEQUENCE [LARGE SCALE GENOMIC DNA]</scope>
    <source>
        <strain evidence="2 3">DSM 106044</strain>
    </source>
</reference>
<gene>
    <name evidence="2" type="ORF">DSM106044_03879</name>
</gene>
<keyword evidence="1" id="KW-0472">Membrane</keyword>
<dbReference type="EMBL" id="QGQD01000072">
    <property type="protein sequence ID" value="TLC99279.1"/>
    <property type="molecule type" value="Genomic_DNA"/>
</dbReference>
<keyword evidence="1" id="KW-0812">Transmembrane</keyword>
<dbReference type="Proteomes" id="UP000306509">
    <property type="component" value="Unassembled WGS sequence"/>
</dbReference>
<name>A0A4U8Q3D9_9FIRM</name>
<evidence type="ECO:0008006" key="4">
    <source>
        <dbReference type="Google" id="ProtNLM"/>
    </source>
</evidence>
<dbReference type="STRING" id="180332.GCA_000797495_02937"/>
<evidence type="ECO:0000256" key="1">
    <source>
        <dbReference type="SAM" id="Phobius"/>
    </source>
</evidence>
<organism evidence="2 3">
    <name type="scientific">Robinsoniella peoriensis</name>
    <dbReference type="NCBI Taxonomy" id="180332"/>
    <lineage>
        <taxon>Bacteria</taxon>
        <taxon>Bacillati</taxon>
        <taxon>Bacillota</taxon>
        <taxon>Clostridia</taxon>
        <taxon>Lachnospirales</taxon>
        <taxon>Lachnospiraceae</taxon>
        <taxon>Robinsoniella</taxon>
    </lineage>
</organism>
<evidence type="ECO:0000313" key="2">
    <source>
        <dbReference type="EMBL" id="TLC99279.1"/>
    </source>
</evidence>
<feature type="transmembrane region" description="Helical" evidence="1">
    <location>
        <begin position="21"/>
        <end position="54"/>
    </location>
</feature>
<evidence type="ECO:0000313" key="3">
    <source>
        <dbReference type="Proteomes" id="UP000306509"/>
    </source>
</evidence>
<dbReference type="RefSeq" id="WP_176731081.1">
    <property type="nucleotide sequence ID" value="NZ_CABMJZ010000085.1"/>
</dbReference>
<protein>
    <recommendedName>
        <fullName evidence="4">Zn-finger containing protein</fullName>
    </recommendedName>
</protein>
<keyword evidence="1" id="KW-1133">Transmembrane helix</keyword>
<sequence>MKEKFQRFMMGRYGADELSRFMIIVAFVLVVLSIFIRSGLFSWVPLILLVLIYVRMFSKNVQKRYAENQKFMELKDRVTGLFHGQKKRLEQSKDFHIYKCPKCRQKIRIPRGKGKISITCPKCGDQFVKKS</sequence>
<accession>A0A4U8Q3D9</accession>
<dbReference type="AlphaFoldDB" id="A0A4U8Q3D9"/>
<comment type="caution">
    <text evidence="2">The sequence shown here is derived from an EMBL/GenBank/DDBJ whole genome shotgun (WGS) entry which is preliminary data.</text>
</comment>
<proteinExistence type="predicted"/>